<evidence type="ECO:0000259" key="4">
    <source>
        <dbReference type="SMART" id="SM00093"/>
    </source>
</evidence>
<evidence type="ECO:0000256" key="2">
    <source>
        <dbReference type="RuleBase" id="RU000411"/>
    </source>
</evidence>
<dbReference type="PANTHER" id="PTHR11461">
    <property type="entry name" value="SERINE PROTEASE INHIBITOR, SERPIN"/>
    <property type="match status" value="1"/>
</dbReference>
<dbReference type="InterPro" id="IPR023796">
    <property type="entry name" value="Serpin_dom"/>
</dbReference>
<organism evidence="5 6">
    <name type="scientific">Dovyalis caffra</name>
    <dbReference type="NCBI Taxonomy" id="77055"/>
    <lineage>
        <taxon>Eukaryota</taxon>
        <taxon>Viridiplantae</taxon>
        <taxon>Streptophyta</taxon>
        <taxon>Embryophyta</taxon>
        <taxon>Tracheophyta</taxon>
        <taxon>Spermatophyta</taxon>
        <taxon>Magnoliopsida</taxon>
        <taxon>eudicotyledons</taxon>
        <taxon>Gunneridae</taxon>
        <taxon>Pentapetalae</taxon>
        <taxon>rosids</taxon>
        <taxon>fabids</taxon>
        <taxon>Malpighiales</taxon>
        <taxon>Salicaceae</taxon>
        <taxon>Flacourtieae</taxon>
        <taxon>Dovyalis</taxon>
    </lineage>
</organism>
<keyword evidence="6" id="KW-1185">Reference proteome</keyword>
<feature type="compositionally biased region" description="Basic and acidic residues" evidence="3">
    <location>
        <begin position="156"/>
        <end position="179"/>
    </location>
</feature>
<dbReference type="SMART" id="SM00093">
    <property type="entry name" value="SERPIN"/>
    <property type="match status" value="1"/>
</dbReference>
<evidence type="ECO:0000256" key="1">
    <source>
        <dbReference type="ARBA" id="ARBA00009500"/>
    </source>
</evidence>
<feature type="region of interest" description="Disordered" evidence="3">
    <location>
        <begin position="81"/>
        <end position="111"/>
    </location>
</feature>
<dbReference type="InterPro" id="IPR036186">
    <property type="entry name" value="Serpin_sf"/>
</dbReference>
<dbReference type="PANTHER" id="PTHR11461:SF340">
    <property type="entry name" value="SERPIN DOMAIN-CONTAINING PROTEIN"/>
    <property type="match status" value="1"/>
</dbReference>
<evidence type="ECO:0000313" key="6">
    <source>
        <dbReference type="Proteomes" id="UP001314170"/>
    </source>
</evidence>
<feature type="region of interest" description="Disordered" evidence="3">
    <location>
        <begin position="145"/>
        <end position="185"/>
    </location>
</feature>
<dbReference type="InterPro" id="IPR042178">
    <property type="entry name" value="Serpin_sf_1"/>
</dbReference>
<proteinExistence type="inferred from homology"/>
<evidence type="ECO:0000313" key="5">
    <source>
        <dbReference type="EMBL" id="CAK7349795.1"/>
    </source>
</evidence>
<accession>A0AAV1SET9</accession>
<comment type="similarity">
    <text evidence="1 2">Belongs to the serpin family.</text>
</comment>
<dbReference type="GO" id="GO:0004867">
    <property type="term" value="F:serine-type endopeptidase inhibitor activity"/>
    <property type="evidence" value="ECO:0007669"/>
    <property type="project" value="InterPro"/>
</dbReference>
<evidence type="ECO:0000256" key="3">
    <source>
        <dbReference type="SAM" id="MobiDB-lite"/>
    </source>
</evidence>
<dbReference type="Pfam" id="PF00079">
    <property type="entry name" value="Serpin"/>
    <property type="match status" value="2"/>
</dbReference>
<dbReference type="GO" id="GO:0005615">
    <property type="term" value="C:extracellular space"/>
    <property type="evidence" value="ECO:0007669"/>
    <property type="project" value="InterPro"/>
</dbReference>
<dbReference type="SUPFAM" id="SSF56574">
    <property type="entry name" value="Serpins"/>
    <property type="match status" value="1"/>
</dbReference>
<sequence>MDFCMNLAGEIIMKEINENPNENFVKSPLSLNCLFNMVASGAKGRTLEQLLEFLESESIADINAKSSRMIGLARMDGESNKKGKPFFPNEGIQFGKSPKTLESARDSSNNRLFSDQFPGTSGMMSPAQTNRKSSFTFDNICDNVPGMMPSGPMNEEYYRRKEETSRKRSSKSRNEEPSRKRMSPFETSITRDEAFYLLNGTTVEVPFMKTYEESHYYASFEDFKILKLPYAGRKGNKRFSMYLLLPHKNDGLQELMQNFNSKLTLLQKNLPLREVELSKLWIPKFKFSYGFEASEILKKLGVTLPFEFLGDFTEIVDSPLSELVYVSNIIHKSFIHVNEEGREAAAASLLDPPCGCTKPVYPPPPLPSSVADHPFMFMIKEEVSDTVFHWNCS</sequence>
<reference evidence="5 6" key="1">
    <citation type="submission" date="2024-01" db="EMBL/GenBank/DDBJ databases">
        <authorList>
            <person name="Waweru B."/>
        </authorList>
    </citation>
    <scope>NUCLEOTIDE SEQUENCE [LARGE SCALE GENOMIC DNA]</scope>
</reference>
<protein>
    <recommendedName>
        <fullName evidence="4">Serpin domain-containing protein</fullName>
    </recommendedName>
</protein>
<gene>
    <name evidence="5" type="ORF">DCAF_LOCUS22516</name>
</gene>
<dbReference type="Gene3D" id="3.30.497.10">
    <property type="entry name" value="Antithrombin, subunit I, domain 2"/>
    <property type="match status" value="2"/>
</dbReference>
<comment type="caution">
    <text evidence="5">The sequence shown here is derived from an EMBL/GenBank/DDBJ whole genome shotgun (WGS) entry which is preliminary data.</text>
</comment>
<dbReference type="InterPro" id="IPR042185">
    <property type="entry name" value="Serpin_sf_2"/>
</dbReference>
<dbReference type="EMBL" id="CAWUPB010001178">
    <property type="protein sequence ID" value="CAK7349795.1"/>
    <property type="molecule type" value="Genomic_DNA"/>
</dbReference>
<dbReference type="Gene3D" id="2.30.39.10">
    <property type="entry name" value="Alpha-1-antitrypsin, domain 1"/>
    <property type="match status" value="1"/>
</dbReference>
<dbReference type="InterPro" id="IPR000215">
    <property type="entry name" value="Serpin_fam"/>
</dbReference>
<name>A0AAV1SET9_9ROSI</name>
<feature type="domain" description="Serpin" evidence="4">
    <location>
        <begin position="14"/>
        <end position="386"/>
    </location>
</feature>
<dbReference type="Proteomes" id="UP001314170">
    <property type="component" value="Unassembled WGS sequence"/>
</dbReference>
<dbReference type="AlphaFoldDB" id="A0AAV1SET9"/>